<evidence type="ECO:0000313" key="6">
    <source>
        <dbReference type="Proteomes" id="UP000032360"/>
    </source>
</evidence>
<proteinExistence type="predicted"/>
<dbReference type="EC" id="2.4.1.11" evidence="5"/>
<dbReference type="STRING" id="1280514.AXFE_21110"/>
<dbReference type="SUPFAM" id="SSF53756">
    <property type="entry name" value="UDP-Glycosyltransferase/glycogen phosphorylase"/>
    <property type="match status" value="1"/>
</dbReference>
<dbReference type="PANTHER" id="PTHR46401:SF2">
    <property type="entry name" value="GLYCOSYLTRANSFERASE WBBK-RELATED"/>
    <property type="match status" value="1"/>
</dbReference>
<name>A0A0D8HGC7_9ACTN</name>
<dbReference type="CDD" id="cd03801">
    <property type="entry name" value="GT4_PimA-like"/>
    <property type="match status" value="1"/>
</dbReference>
<protein>
    <submittedName>
        <fullName evidence="5">Glycogen synthase</fullName>
        <ecNumber evidence="5">2.4.1.11</ecNumber>
    </submittedName>
</protein>
<feature type="domain" description="Glycosyl transferase family 1" evidence="3">
    <location>
        <begin position="249"/>
        <end position="392"/>
    </location>
</feature>
<comment type="caution">
    <text evidence="5">The sequence shown here is derived from an EMBL/GenBank/DDBJ whole genome shotgun (WGS) entry which is preliminary data.</text>
</comment>
<dbReference type="Gene3D" id="3.40.50.2000">
    <property type="entry name" value="Glycogen Phosphorylase B"/>
    <property type="match status" value="2"/>
</dbReference>
<dbReference type="InterPro" id="IPR001296">
    <property type="entry name" value="Glyco_trans_1"/>
</dbReference>
<dbReference type="GO" id="GO:0009103">
    <property type="term" value="P:lipopolysaccharide biosynthetic process"/>
    <property type="evidence" value="ECO:0007669"/>
    <property type="project" value="TreeGrafter"/>
</dbReference>
<dbReference type="EMBL" id="JXYS01000067">
    <property type="protein sequence ID" value="KJF17040.1"/>
    <property type="molecule type" value="Genomic_DNA"/>
</dbReference>
<dbReference type="AlphaFoldDB" id="A0A0D8HGC7"/>
<evidence type="ECO:0000259" key="4">
    <source>
        <dbReference type="Pfam" id="PF13439"/>
    </source>
</evidence>
<dbReference type="Proteomes" id="UP000032360">
    <property type="component" value="Unassembled WGS sequence"/>
</dbReference>
<evidence type="ECO:0000313" key="5">
    <source>
        <dbReference type="EMBL" id="KJF17040.1"/>
    </source>
</evidence>
<sequence length="447" mass="48961">MADDLSRSLRIAFCVYRGNPFSGGQGVYTKYITAALCDLGHKVTVFSGPPYPHLDERVELVKLPSLDLYREPDPFRVPKLTEFKSMFDLIEFALMSTGSFPEPRVFGYRAARQIRRRIGEFDVIHDNQSLNWSLLGLSFDNVPSVTSIHHPITVDRTLDIKGAKGMLAKLGARRWYGFVRFQCEVARRYESIITVSTASKNDMVTGMKLDPEKITVIPIGVDTTVFRPIDGITPIPHQIVTTASADVVLKGLKYLVEAVKILSINYPDVTLKVLGARKSNSEVHQLVKELGIGGHVEFVGKVTHEEMVRCYSSSQVACVPSVYEGFSLPAVEAMACGTPLVTTDGGALPEVVGENGVAGLIAKARNPESLADSISMIFDSSELGASLSHHGRLRVLANYSWKSAAIATVEQYNLAIARSKDPIPSPNVVKVNFNEPLHLEDATGEIS</sequence>
<dbReference type="GO" id="GO:0004373">
    <property type="term" value="F:alpha-1,4-glucan glucosyltransferase (UDP-glucose donor) activity"/>
    <property type="evidence" value="ECO:0007669"/>
    <property type="project" value="UniProtKB-EC"/>
</dbReference>
<evidence type="ECO:0000256" key="2">
    <source>
        <dbReference type="ARBA" id="ARBA00022679"/>
    </source>
</evidence>
<evidence type="ECO:0000259" key="3">
    <source>
        <dbReference type="Pfam" id="PF00534"/>
    </source>
</evidence>
<keyword evidence="6" id="KW-1185">Reference proteome</keyword>
<evidence type="ECO:0000256" key="1">
    <source>
        <dbReference type="ARBA" id="ARBA00022676"/>
    </source>
</evidence>
<dbReference type="Pfam" id="PF13439">
    <property type="entry name" value="Glyco_transf_4"/>
    <property type="match status" value="1"/>
</dbReference>
<dbReference type="RefSeq" id="WP_052605745.1">
    <property type="nucleotide sequence ID" value="NZ_JXYS01000067.1"/>
</dbReference>
<accession>A0A0D8HGC7</accession>
<keyword evidence="1 5" id="KW-0328">Glycosyltransferase</keyword>
<gene>
    <name evidence="5" type="ORF">AXFE_21110</name>
</gene>
<dbReference type="InterPro" id="IPR028098">
    <property type="entry name" value="Glyco_trans_4-like_N"/>
</dbReference>
<dbReference type="Pfam" id="PF00534">
    <property type="entry name" value="Glycos_transf_1"/>
    <property type="match status" value="1"/>
</dbReference>
<dbReference type="OrthoDB" id="8555507at2"/>
<organism evidence="5 6">
    <name type="scientific">Acidithrix ferrooxidans</name>
    <dbReference type="NCBI Taxonomy" id="1280514"/>
    <lineage>
        <taxon>Bacteria</taxon>
        <taxon>Bacillati</taxon>
        <taxon>Actinomycetota</taxon>
        <taxon>Acidimicrobiia</taxon>
        <taxon>Acidimicrobiales</taxon>
        <taxon>Acidimicrobiaceae</taxon>
        <taxon>Acidithrix</taxon>
    </lineage>
</organism>
<reference evidence="5 6" key="1">
    <citation type="submission" date="2015-01" db="EMBL/GenBank/DDBJ databases">
        <title>Draft genome of the acidophilic iron oxidizer Acidithrix ferrooxidans strain Py-F3.</title>
        <authorList>
            <person name="Poehlein A."/>
            <person name="Eisen S."/>
            <person name="Schloemann M."/>
            <person name="Johnson B.D."/>
            <person name="Daniel R."/>
            <person name="Muehling M."/>
        </authorList>
    </citation>
    <scope>NUCLEOTIDE SEQUENCE [LARGE SCALE GENOMIC DNA]</scope>
    <source>
        <strain evidence="5 6">Py-F3</strain>
    </source>
</reference>
<dbReference type="PANTHER" id="PTHR46401">
    <property type="entry name" value="GLYCOSYLTRANSFERASE WBBK-RELATED"/>
    <property type="match status" value="1"/>
</dbReference>
<keyword evidence="2 5" id="KW-0808">Transferase</keyword>
<feature type="domain" description="Glycosyltransferase subfamily 4-like N-terminal" evidence="4">
    <location>
        <begin position="23"/>
        <end position="224"/>
    </location>
</feature>